<comment type="caution">
    <text evidence="1">The sequence shown here is derived from an EMBL/GenBank/DDBJ whole genome shotgun (WGS) entry which is preliminary data.</text>
</comment>
<protein>
    <submittedName>
        <fullName evidence="1">Uncharacterized protein</fullName>
    </submittedName>
</protein>
<dbReference type="EMBL" id="BKCJ010414768">
    <property type="protein sequence ID" value="GFA38425.1"/>
    <property type="molecule type" value="Genomic_DNA"/>
</dbReference>
<proteinExistence type="predicted"/>
<organism evidence="1">
    <name type="scientific">Tanacetum cinerariifolium</name>
    <name type="common">Dalmatian daisy</name>
    <name type="synonym">Chrysanthemum cinerariifolium</name>
    <dbReference type="NCBI Taxonomy" id="118510"/>
    <lineage>
        <taxon>Eukaryota</taxon>
        <taxon>Viridiplantae</taxon>
        <taxon>Streptophyta</taxon>
        <taxon>Embryophyta</taxon>
        <taxon>Tracheophyta</taxon>
        <taxon>Spermatophyta</taxon>
        <taxon>Magnoliopsida</taxon>
        <taxon>eudicotyledons</taxon>
        <taxon>Gunneridae</taxon>
        <taxon>Pentapetalae</taxon>
        <taxon>asterids</taxon>
        <taxon>campanulids</taxon>
        <taxon>Asterales</taxon>
        <taxon>Asteraceae</taxon>
        <taxon>Asteroideae</taxon>
        <taxon>Anthemideae</taxon>
        <taxon>Anthemidinae</taxon>
        <taxon>Tanacetum</taxon>
    </lineage>
</organism>
<feature type="non-terminal residue" evidence="1">
    <location>
        <position position="1"/>
    </location>
</feature>
<accession>A0A699JIU8</accession>
<name>A0A699JIU8_TANCI</name>
<reference evidence="1" key="1">
    <citation type="journal article" date="2019" name="Sci. Rep.">
        <title>Draft genome of Tanacetum cinerariifolium, the natural source of mosquito coil.</title>
        <authorList>
            <person name="Yamashiro T."/>
            <person name="Shiraishi A."/>
            <person name="Satake H."/>
            <person name="Nakayama K."/>
        </authorList>
    </citation>
    <scope>NUCLEOTIDE SEQUENCE</scope>
</reference>
<gene>
    <name evidence="1" type="ORF">Tci_610397</name>
</gene>
<sequence length="82" mass="8368">IDCLSQGVNEGKVKKLVAIKPYHSHLEQNKHAIAVVTTTAAAADTAVAGAQAGVAVVRLTSDGKGTLFSGKKNGLPQDSISL</sequence>
<dbReference type="AlphaFoldDB" id="A0A699JIU8"/>
<evidence type="ECO:0000313" key="1">
    <source>
        <dbReference type="EMBL" id="GFA38425.1"/>
    </source>
</evidence>